<proteinExistence type="predicted"/>
<gene>
    <name evidence="1" type="ORF">LCI18_012248</name>
</gene>
<dbReference type="Proteomes" id="UP000830768">
    <property type="component" value="Chromosome 10"/>
</dbReference>
<evidence type="ECO:0000313" key="2">
    <source>
        <dbReference type="Proteomes" id="UP000830768"/>
    </source>
</evidence>
<reference evidence="1" key="1">
    <citation type="submission" date="2021-11" db="EMBL/GenBank/DDBJ databases">
        <title>Fusarium solani-melongenae Genome sequencing and assembly.</title>
        <authorList>
            <person name="Xie S."/>
            <person name="Huang L."/>
            <person name="Zhang X."/>
        </authorList>
    </citation>
    <scope>NUCLEOTIDE SEQUENCE</scope>
    <source>
        <strain evidence="1">CRI 24-3</strain>
    </source>
</reference>
<organism evidence="1 2">
    <name type="scientific">Fusarium solani subsp. cucurbitae</name>
    <name type="common">Neocosmosporum cucurbitae</name>
    <dbReference type="NCBI Taxonomy" id="2747967"/>
    <lineage>
        <taxon>Eukaryota</taxon>
        <taxon>Fungi</taxon>
        <taxon>Dikarya</taxon>
        <taxon>Ascomycota</taxon>
        <taxon>Pezizomycotina</taxon>
        <taxon>Sordariomycetes</taxon>
        <taxon>Hypocreomycetidae</taxon>
        <taxon>Hypocreales</taxon>
        <taxon>Nectriaceae</taxon>
        <taxon>Fusarium</taxon>
        <taxon>Fusarium solani species complex</taxon>
    </lineage>
</organism>
<sequence length="208" mass="22406">MKTNIFYLVFTAYFATKVATQVTTTEPGDEDDSRGPLTTEAVPSICGFANRGTMSVYCLSNMSCATLDLTRRGGPYVGCCDDDECTFLTTCVESGIVFGKLTLQCTGSPLSRCATRTWRDISATNYFCATSPTILTYTKSKDMYYTTKPTEDIPTTAYVPTSTSDSGDDNDDDGDPGMDWEHDLSSKQRVGAGVGSGVIGGLLLMFFG</sequence>
<dbReference type="EMBL" id="CP090038">
    <property type="protein sequence ID" value="UPL01314.1"/>
    <property type="molecule type" value="Genomic_DNA"/>
</dbReference>
<protein>
    <submittedName>
        <fullName evidence="1">Uncharacterized protein</fullName>
    </submittedName>
</protein>
<keyword evidence="2" id="KW-1185">Reference proteome</keyword>
<evidence type="ECO:0000313" key="1">
    <source>
        <dbReference type="EMBL" id="UPL01314.1"/>
    </source>
</evidence>
<name>A0ACD3ZMJ2_FUSSC</name>
<accession>A0ACD3ZMJ2</accession>